<evidence type="ECO:0000256" key="4">
    <source>
        <dbReference type="ARBA" id="ARBA00022679"/>
    </source>
</evidence>
<keyword evidence="9" id="KW-1185">Reference proteome</keyword>
<comment type="caution">
    <text evidence="8">The sequence shown here is derived from an EMBL/GenBank/DDBJ whole genome shotgun (WGS) entry which is preliminary data.</text>
</comment>
<dbReference type="RefSeq" id="WP_035151929.1">
    <property type="nucleotide sequence ID" value="NZ_JAAZWO010000025.1"/>
</dbReference>
<dbReference type="EMBL" id="JAAZWO010000025">
    <property type="protein sequence ID" value="MBC2399275.1"/>
    <property type="molecule type" value="Genomic_DNA"/>
</dbReference>
<keyword evidence="4" id="KW-0808">Transferase</keyword>
<dbReference type="GO" id="GO:0009401">
    <property type="term" value="P:phosphoenolpyruvate-dependent sugar phosphotransferase system"/>
    <property type="evidence" value="ECO:0007669"/>
    <property type="project" value="UniProtKB-KW"/>
</dbReference>
<dbReference type="PANTHER" id="PTHR45008">
    <property type="entry name" value="PTS SYSTEM GLUCOSE-SPECIFIC EIIA COMPONENT"/>
    <property type="match status" value="1"/>
</dbReference>
<evidence type="ECO:0000259" key="7">
    <source>
        <dbReference type="PROSITE" id="PS51093"/>
    </source>
</evidence>
<dbReference type="GO" id="GO:0005737">
    <property type="term" value="C:cytoplasm"/>
    <property type="evidence" value="ECO:0007669"/>
    <property type="project" value="UniProtKB-SubCell"/>
</dbReference>
<dbReference type="FunFam" id="2.70.70.10:FF:000001">
    <property type="entry name" value="PTS system glucose-specific IIA component"/>
    <property type="match status" value="1"/>
</dbReference>
<dbReference type="AlphaFoldDB" id="A0A923EE86"/>
<organism evidence="8 9">
    <name type="scientific">Clostridium tetanomorphum</name>
    <dbReference type="NCBI Taxonomy" id="1553"/>
    <lineage>
        <taxon>Bacteria</taxon>
        <taxon>Bacillati</taxon>
        <taxon>Bacillota</taxon>
        <taxon>Clostridia</taxon>
        <taxon>Eubacteriales</taxon>
        <taxon>Clostridiaceae</taxon>
        <taxon>Clostridium</taxon>
    </lineage>
</organism>
<feature type="domain" description="PTS EIIA type-1" evidence="7">
    <location>
        <begin position="27"/>
        <end position="131"/>
    </location>
</feature>
<dbReference type="InterPro" id="IPR011055">
    <property type="entry name" value="Dup_hybrid_motif"/>
</dbReference>
<evidence type="ECO:0000256" key="2">
    <source>
        <dbReference type="ARBA" id="ARBA00022448"/>
    </source>
</evidence>
<evidence type="ECO:0000256" key="5">
    <source>
        <dbReference type="ARBA" id="ARBA00022683"/>
    </source>
</evidence>
<name>A0A923EE86_CLOTT</name>
<dbReference type="Gene3D" id="2.70.70.10">
    <property type="entry name" value="Glucose Permease (Domain IIA)"/>
    <property type="match status" value="1"/>
</dbReference>
<keyword evidence="2" id="KW-0813">Transport</keyword>
<gene>
    <name evidence="8" type="ORF">HGG79_16075</name>
</gene>
<keyword evidence="3 8" id="KW-0762">Sugar transport</keyword>
<dbReference type="PROSITE" id="PS51093">
    <property type="entry name" value="PTS_EIIA_TYPE_1"/>
    <property type="match status" value="1"/>
</dbReference>
<protein>
    <submittedName>
        <fullName evidence="8">PTS glucose transporter subunit IIA</fullName>
    </submittedName>
</protein>
<evidence type="ECO:0000313" key="8">
    <source>
        <dbReference type="EMBL" id="MBC2399275.1"/>
    </source>
</evidence>
<keyword evidence="5" id="KW-0598">Phosphotransferase system</keyword>
<evidence type="ECO:0000256" key="3">
    <source>
        <dbReference type="ARBA" id="ARBA00022597"/>
    </source>
</evidence>
<dbReference type="Pfam" id="PF00358">
    <property type="entry name" value="PTS_EIIA_1"/>
    <property type="match status" value="1"/>
</dbReference>
<evidence type="ECO:0000256" key="1">
    <source>
        <dbReference type="ARBA" id="ARBA00004496"/>
    </source>
</evidence>
<accession>A0A923EE86</accession>
<reference evidence="8 9" key="1">
    <citation type="submission" date="2020-04" db="EMBL/GenBank/DDBJ databases">
        <title>Genomic insights into acetone-butanol-ethanol (ABE) fermentation by sequencing solventogenic clostridia strains.</title>
        <authorList>
            <person name="Brown S."/>
        </authorList>
    </citation>
    <scope>NUCLEOTIDE SEQUENCE [LARGE SCALE GENOMIC DNA]</scope>
    <source>
        <strain evidence="8 9">DJ011</strain>
    </source>
</reference>
<dbReference type="Proteomes" id="UP000563151">
    <property type="component" value="Unassembled WGS sequence"/>
</dbReference>
<dbReference type="InterPro" id="IPR050890">
    <property type="entry name" value="PTS_EIIA_component"/>
</dbReference>
<proteinExistence type="predicted"/>
<dbReference type="PANTHER" id="PTHR45008:SF1">
    <property type="entry name" value="PTS SYSTEM GLUCOSE-SPECIFIC EIIA COMPONENT"/>
    <property type="match status" value="1"/>
</dbReference>
<dbReference type="SUPFAM" id="SSF51261">
    <property type="entry name" value="Duplicated hybrid motif"/>
    <property type="match status" value="1"/>
</dbReference>
<dbReference type="GO" id="GO:0016301">
    <property type="term" value="F:kinase activity"/>
    <property type="evidence" value="ECO:0007669"/>
    <property type="project" value="UniProtKB-KW"/>
</dbReference>
<evidence type="ECO:0000313" key="9">
    <source>
        <dbReference type="Proteomes" id="UP000563151"/>
    </source>
</evidence>
<evidence type="ECO:0000256" key="6">
    <source>
        <dbReference type="ARBA" id="ARBA00022777"/>
    </source>
</evidence>
<sequence length="158" mass="17058">MLKFVRKNFSIMAPVDGKAVDLEEVADGVFSNKVAGEGIAIQPTGDVIVAPADGKLSLIFKTNHAFGMVLDNGVEVLVHIGIDTISLDSNGFKPIAKEGDIVKAGEQIIEIDREFILSKGYSLITSVIITNSDELKEIQCNINIDVKAGQDVVIRYKL</sequence>
<comment type="subcellular location">
    <subcellularLocation>
        <location evidence="1">Cytoplasm</location>
    </subcellularLocation>
</comment>
<dbReference type="NCBIfam" id="TIGR00830">
    <property type="entry name" value="PTBA"/>
    <property type="match status" value="1"/>
</dbReference>
<dbReference type="PROSITE" id="PS00371">
    <property type="entry name" value="PTS_EIIA_TYPE_1_HIS"/>
    <property type="match status" value="1"/>
</dbReference>
<dbReference type="InterPro" id="IPR001127">
    <property type="entry name" value="PTS_EIIA_1_perm"/>
</dbReference>
<keyword evidence="6" id="KW-0418">Kinase</keyword>